<dbReference type="InterPro" id="IPR020904">
    <property type="entry name" value="Sc_DH/Rdtase_CS"/>
</dbReference>
<dbReference type="SUPFAM" id="SSF51735">
    <property type="entry name" value="NAD(P)-binding Rossmann-fold domains"/>
    <property type="match status" value="1"/>
</dbReference>
<feature type="compositionally biased region" description="Basic and acidic residues" evidence="3">
    <location>
        <begin position="36"/>
        <end position="45"/>
    </location>
</feature>
<name>A0A6M8HL98_9PROT</name>
<dbReference type="AlphaFoldDB" id="A0A6M8HL98"/>
<dbReference type="Gene3D" id="3.40.50.720">
    <property type="entry name" value="NAD(P)-binding Rossmann-like Domain"/>
    <property type="match status" value="1"/>
</dbReference>
<dbReference type="FunFam" id="3.40.50.720:FF:000084">
    <property type="entry name" value="Short-chain dehydrogenase reductase"/>
    <property type="match status" value="1"/>
</dbReference>
<evidence type="ECO:0000256" key="2">
    <source>
        <dbReference type="ARBA" id="ARBA00023002"/>
    </source>
</evidence>
<dbReference type="KEGG" id="lck:HN018_02740"/>
<evidence type="ECO:0000256" key="1">
    <source>
        <dbReference type="ARBA" id="ARBA00006484"/>
    </source>
</evidence>
<dbReference type="Proteomes" id="UP000500767">
    <property type="component" value="Chromosome"/>
</dbReference>
<proteinExistence type="inferred from homology"/>
<keyword evidence="2" id="KW-0560">Oxidoreductase</keyword>
<dbReference type="PRINTS" id="PR00081">
    <property type="entry name" value="GDHRDH"/>
</dbReference>
<protein>
    <submittedName>
        <fullName evidence="4">SDR family oxidoreductase</fullName>
    </submittedName>
</protein>
<sequence>MTPDDTIADPRAAGAHSPSSGDQQQPAPGLTSKMDPPPDHGEETYVGKGLLVGRVALITGGDSGIGRAVAIAYAREGADVAISYLPVEQSDAEDTARWIEKAGRRALLLPGDIQDEAHCHELVAQTVARLGAIDILVNNAAHQTVNKELSDVTSAQIDESFRTNVFAMYYLCQAAVPHMKPGSAIVNSTSVQTKTASKTMLVYAATKGAIASLTIALSNLLAPQGIRVNCVAPGPVWTPIQPIAKDPEALEALGKDTVLGRPGQPAELAPAYVLLASAQGSYMTGALIPVTGGAPML</sequence>
<dbReference type="PANTHER" id="PTHR48107">
    <property type="entry name" value="NADPH-DEPENDENT ALDEHYDE REDUCTASE-LIKE PROTEIN, CHLOROPLASTIC-RELATED"/>
    <property type="match status" value="1"/>
</dbReference>
<dbReference type="GO" id="GO:0016614">
    <property type="term" value="F:oxidoreductase activity, acting on CH-OH group of donors"/>
    <property type="evidence" value="ECO:0007669"/>
    <property type="project" value="UniProtKB-ARBA"/>
</dbReference>
<accession>A0A6M8HL98</accession>
<gene>
    <name evidence="4" type="ORF">HN018_02740</name>
</gene>
<dbReference type="InterPro" id="IPR036291">
    <property type="entry name" value="NAD(P)-bd_dom_sf"/>
</dbReference>
<comment type="similarity">
    <text evidence="1">Belongs to the short-chain dehydrogenases/reductases (SDR) family.</text>
</comment>
<dbReference type="RefSeq" id="WP_171836488.1">
    <property type="nucleotide sequence ID" value="NZ_CP053708.1"/>
</dbReference>
<dbReference type="InterPro" id="IPR002347">
    <property type="entry name" value="SDR_fam"/>
</dbReference>
<evidence type="ECO:0000313" key="5">
    <source>
        <dbReference type="Proteomes" id="UP000500767"/>
    </source>
</evidence>
<dbReference type="EMBL" id="CP053708">
    <property type="protein sequence ID" value="QKE89110.1"/>
    <property type="molecule type" value="Genomic_DNA"/>
</dbReference>
<feature type="compositionally biased region" description="Polar residues" evidence="3">
    <location>
        <begin position="17"/>
        <end position="26"/>
    </location>
</feature>
<dbReference type="Pfam" id="PF13561">
    <property type="entry name" value="adh_short_C2"/>
    <property type="match status" value="1"/>
</dbReference>
<evidence type="ECO:0000256" key="3">
    <source>
        <dbReference type="SAM" id="MobiDB-lite"/>
    </source>
</evidence>
<dbReference type="PROSITE" id="PS00061">
    <property type="entry name" value="ADH_SHORT"/>
    <property type="match status" value="1"/>
</dbReference>
<dbReference type="PRINTS" id="PR00080">
    <property type="entry name" value="SDRFAMILY"/>
</dbReference>
<dbReference type="PANTHER" id="PTHR48107:SF16">
    <property type="entry name" value="NADPH-DEPENDENT ALDEHYDE REDUCTASE 1, CHLOROPLASTIC"/>
    <property type="match status" value="1"/>
</dbReference>
<evidence type="ECO:0000313" key="4">
    <source>
        <dbReference type="EMBL" id="QKE89110.1"/>
    </source>
</evidence>
<keyword evidence="5" id="KW-1185">Reference proteome</keyword>
<feature type="region of interest" description="Disordered" evidence="3">
    <location>
        <begin position="1"/>
        <end position="45"/>
    </location>
</feature>
<organism evidence="4 5">
    <name type="scientific">Lichenicola cladoniae</name>
    <dbReference type="NCBI Taxonomy" id="1484109"/>
    <lineage>
        <taxon>Bacteria</taxon>
        <taxon>Pseudomonadati</taxon>
        <taxon>Pseudomonadota</taxon>
        <taxon>Alphaproteobacteria</taxon>
        <taxon>Acetobacterales</taxon>
        <taxon>Acetobacteraceae</taxon>
        <taxon>Lichenicola</taxon>
    </lineage>
</organism>
<reference evidence="4 5" key="1">
    <citation type="journal article" date="2014" name="World J. Microbiol. Biotechnol.">
        <title>Biodiversity and physiological characteristics of Antarctic and Arctic lichens-associated bacteria.</title>
        <authorList>
            <person name="Lee Y.M."/>
            <person name="Kim E.H."/>
            <person name="Lee H.K."/>
            <person name="Hong S.G."/>
        </authorList>
    </citation>
    <scope>NUCLEOTIDE SEQUENCE [LARGE SCALE GENOMIC DNA]</scope>
    <source>
        <strain evidence="4 5">PAMC 26569</strain>
    </source>
</reference>